<dbReference type="PANTHER" id="PTHR34309">
    <property type="entry name" value="SLR1406 PROTEIN"/>
    <property type="match status" value="1"/>
</dbReference>
<proteinExistence type="predicted"/>
<reference evidence="2" key="1">
    <citation type="journal article" date="2019" name="Int. J. Syst. Evol. Microbiol.">
        <title>The Global Catalogue of Microorganisms (GCM) 10K type strain sequencing project: providing services to taxonomists for standard genome sequencing and annotation.</title>
        <authorList>
            <consortium name="The Broad Institute Genomics Platform"/>
            <consortium name="The Broad Institute Genome Sequencing Center for Infectious Disease"/>
            <person name="Wu L."/>
            <person name="Ma J."/>
        </authorList>
    </citation>
    <scope>NUCLEOTIDE SEQUENCE [LARGE SCALE GENOMIC DNA]</scope>
    <source>
        <strain evidence="2">CCUG 60214</strain>
    </source>
</reference>
<dbReference type="InterPro" id="IPR038084">
    <property type="entry name" value="PduO/GlcC-like_sf"/>
</dbReference>
<dbReference type="Pfam" id="PF03928">
    <property type="entry name" value="HbpS-like"/>
    <property type="match status" value="1"/>
</dbReference>
<gene>
    <name evidence="1" type="ORF">ACFQ3T_30445</name>
</gene>
<keyword evidence="2" id="KW-1185">Reference proteome</keyword>
<comment type="caution">
    <text evidence="1">The sequence shown here is derived from an EMBL/GenBank/DDBJ whole genome shotgun (WGS) entry which is preliminary data.</text>
</comment>
<dbReference type="SUPFAM" id="SSF143744">
    <property type="entry name" value="GlcG-like"/>
    <property type="match status" value="1"/>
</dbReference>
<accession>A0ABW3R325</accession>
<dbReference type="RefSeq" id="WP_380728509.1">
    <property type="nucleotide sequence ID" value="NZ_JBHTLK010000241.1"/>
</dbReference>
<dbReference type="PANTHER" id="PTHR34309:SF1">
    <property type="entry name" value="PROTEIN GLCG"/>
    <property type="match status" value="1"/>
</dbReference>
<evidence type="ECO:0000313" key="2">
    <source>
        <dbReference type="Proteomes" id="UP001597168"/>
    </source>
</evidence>
<dbReference type="EMBL" id="JBHTLK010000241">
    <property type="protein sequence ID" value="MFD1151473.1"/>
    <property type="molecule type" value="Genomic_DNA"/>
</dbReference>
<sequence>MSNAALSLRDARRLLDAALEHAEQLNVAVAVSVVDAGGNTKASARMDGASFLAGSIATSKAVTSAGLGFDTAGLGQFLSGNPTLLAGLSSQPGVAVIPGGVPIVVDGVLVGAIGVSGGQAGEDEPIAKAALEALTAEVAVA</sequence>
<name>A0ABW3R325_9PSEU</name>
<dbReference type="InterPro" id="IPR005624">
    <property type="entry name" value="PduO/GlcC-like"/>
</dbReference>
<organism evidence="1 2">
    <name type="scientific">Saccharothrix hoggarensis</name>
    <dbReference type="NCBI Taxonomy" id="913853"/>
    <lineage>
        <taxon>Bacteria</taxon>
        <taxon>Bacillati</taxon>
        <taxon>Actinomycetota</taxon>
        <taxon>Actinomycetes</taxon>
        <taxon>Pseudonocardiales</taxon>
        <taxon>Pseudonocardiaceae</taxon>
        <taxon>Saccharothrix</taxon>
    </lineage>
</organism>
<dbReference type="Gene3D" id="3.30.450.150">
    <property type="entry name" value="Haem-degrading domain"/>
    <property type="match status" value="1"/>
</dbReference>
<protein>
    <submittedName>
        <fullName evidence="1">Heme-binding protein</fullName>
    </submittedName>
</protein>
<dbReference type="Proteomes" id="UP001597168">
    <property type="component" value="Unassembled WGS sequence"/>
</dbReference>
<evidence type="ECO:0000313" key="1">
    <source>
        <dbReference type="EMBL" id="MFD1151473.1"/>
    </source>
</evidence>
<dbReference type="InterPro" id="IPR052517">
    <property type="entry name" value="GlcG_carb_metab_protein"/>
</dbReference>